<dbReference type="Proteomes" id="UP000005952">
    <property type="component" value="Chromosome"/>
</dbReference>
<proteinExistence type="predicted"/>
<organism evidence="2 3">
    <name type="scientific">Hyphomicrobium denitrificans 1NES1</name>
    <dbReference type="NCBI Taxonomy" id="670307"/>
    <lineage>
        <taxon>Bacteria</taxon>
        <taxon>Pseudomonadati</taxon>
        <taxon>Pseudomonadota</taxon>
        <taxon>Alphaproteobacteria</taxon>
        <taxon>Hyphomicrobiales</taxon>
        <taxon>Hyphomicrobiaceae</taxon>
        <taxon>Hyphomicrobium</taxon>
    </lineage>
</organism>
<evidence type="ECO:0000256" key="1">
    <source>
        <dbReference type="SAM" id="Phobius"/>
    </source>
</evidence>
<feature type="transmembrane region" description="Helical" evidence="1">
    <location>
        <begin position="21"/>
        <end position="47"/>
    </location>
</feature>
<dbReference type="HOGENOM" id="CLU_216360_0_0_5"/>
<dbReference type="KEGG" id="hdt:HYPDE_34358"/>
<gene>
    <name evidence="2" type="ORF">HYPDE_34358</name>
</gene>
<dbReference type="RefSeq" id="WP_015598566.1">
    <property type="nucleotide sequence ID" value="NC_021172.1"/>
</dbReference>
<protein>
    <submittedName>
        <fullName evidence="2">Uncharacterized protein</fullName>
    </submittedName>
</protein>
<name>N0B6D0_9HYPH</name>
<dbReference type="EMBL" id="CP005587">
    <property type="protein sequence ID" value="AGK58543.1"/>
    <property type="molecule type" value="Genomic_DNA"/>
</dbReference>
<sequence length="48" mass="5241">MHKSLAKHRLHRIDPNGSDGYFLFIALISAFVLSTLAIIVGLAFALMA</sequence>
<accession>N0B6D0</accession>
<keyword evidence="1" id="KW-0812">Transmembrane</keyword>
<reference evidence="2 3" key="1">
    <citation type="journal article" date="2013" name="Genome Announc.">
        <title>Genome sequences for three denitrifying bacterial strains isolated from a uranium- and nitrate-contaminated subsurface environment.</title>
        <authorList>
            <person name="Venkatramanan R."/>
            <person name="Prakash O."/>
            <person name="Woyke T."/>
            <person name="Chain P."/>
            <person name="Goodwin L.A."/>
            <person name="Watson D."/>
            <person name="Brooks S."/>
            <person name="Kostka J.E."/>
            <person name="Green S.J."/>
        </authorList>
    </citation>
    <scope>NUCLEOTIDE SEQUENCE [LARGE SCALE GENOMIC DNA]</scope>
    <source>
        <strain evidence="2 3">1NES1</strain>
    </source>
</reference>
<keyword evidence="1" id="KW-0472">Membrane</keyword>
<evidence type="ECO:0000313" key="2">
    <source>
        <dbReference type="EMBL" id="AGK58543.1"/>
    </source>
</evidence>
<keyword evidence="3" id="KW-1185">Reference proteome</keyword>
<dbReference type="AlphaFoldDB" id="N0B6D0"/>
<dbReference type="STRING" id="670307.HYPDE_34358"/>
<evidence type="ECO:0000313" key="3">
    <source>
        <dbReference type="Proteomes" id="UP000005952"/>
    </source>
</evidence>
<keyword evidence="1" id="KW-1133">Transmembrane helix</keyword>